<evidence type="ECO:0000313" key="4">
    <source>
        <dbReference type="Proteomes" id="UP000005459"/>
    </source>
</evidence>
<dbReference type="InterPro" id="IPR000182">
    <property type="entry name" value="GNAT_dom"/>
</dbReference>
<dbReference type="SUPFAM" id="SSF55729">
    <property type="entry name" value="Acyl-CoA N-acyltransferases (Nat)"/>
    <property type="match status" value="1"/>
</dbReference>
<dbReference type="CDD" id="cd04301">
    <property type="entry name" value="NAT_SF"/>
    <property type="match status" value="1"/>
</dbReference>
<evidence type="ECO:0000313" key="3">
    <source>
        <dbReference type="EMBL" id="EGV16807.1"/>
    </source>
</evidence>
<name>F9UG81_9GAMM</name>
<feature type="domain" description="N-acetyltransferase" evidence="2">
    <location>
        <begin position="91"/>
        <end position="221"/>
    </location>
</feature>
<dbReference type="PROSITE" id="PS51186">
    <property type="entry name" value="GNAT"/>
    <property type="match status" value="1"/>
</dbReference>
<gene>
    <name evidence="3" type="ORF">ThimaDRAFT_3934</name>
</gene>
<sequence length="221" mass="24330">MQQTSKSLENLDPPREPVAGVASEDSPSPKPMPCPVERGPVSSGGKQGDHQDYEGCVACVDPEPFGFASSDGSAVPSGESPATHDVRIEEKPLSALTSSERNRLRILTDGTGDSHMLAVLREHPKQALCFLARSESEILGWSLVRWFKPFCERPRNAHLSVFVAPGWRHYGLGQALIEEAVQLAVAHGLVAWVYAGRSDQRDFYRRCPSVDHISNIPFRMR</sequence>
<evidence type="ECO:0000256" key="1">
    <source>
        <dbReference type="SAM" id="MobiDB-lite"/>
    </source>
</evidence>
<proteinExistence type="predicted"/>
<keyword evidence="4" id="KW-1185">Reference proteome</keyword>
<organism evidence="3 4">
    <name type="scientific">Thiocapsa marina 5811</name>
    <dbReference type="NCBI Taxonomy" id="768671"/>
    <lineage>
        <taxon>Bacteria</taxon>
        <taxon>Pseudomonadati</taxon>
        <taxon>Pseudomonadota</taxon>
        <taxon>Gammaproteobacteria</taxon>
        <taxon>Chromatiales</taxon>
        <taxon>Chromatiaceae</taxon>
        <taxon>Thiocapsa</taxon>
    </lineage>
</organism>
<accession>F9UG81</accession>
<dbReference type="Gene3D" id="3.40.630.30">
    <property type="match status" value="1"/>
</dbReference>
<dbReference type="GO" id="GO:0016747">
    <property type="term" value="F:acyltransferase activity, transferring groups other than amino-acyl groups"/>
    <property type="evidence" value="ECO:0007669"/>
    <property type="project" value="InterPro"/>
</dbReference>
<dbReference type="EMBL" id="AFWV01000014">
    <property type="protein sequence ID" value="EGV16807.1"/>
    <property type="molecule type" value="Genomic_DNA"/>
</dbReference>
<dbReference type="Pfam" id="PF00583">
    <property type="entry name" value="Acetyltransf_1"/>
    <property type="match status" value="1"/>
</dbReference>
<dbReference type="InterPro" id="IPR016181">
    <property type="entry name" value="Acyl_CoA_acyltransferase"/>
</dbReference>
<evidence type="ECO:0000259" key="2">
    <source>
        <dbReference type="PROSITE" id="PS51186"/>
    </source>
</evidence>
<protein>
    <submittedName>
        <fullName evidence="3">GCN5-related N-acetyltransferase</fullName>
    </submittedName>
</protein>
<keyword evidence="3" id="KW-0808">Transferase</keyword>
<reference evidence="3 4" key="1">
    <citation type="submission" date="2011-06" db="EMBL/GenBank/DDBJ databases">
        <title>The draft genome of Thiocapsa marina 5811.</title>
        <authorList>
            <consortium name="US DOE Joint Genome Institute (JGI-PGF)"/>
            <person name="Lucas S."/>
            <person name="Han J."/>
            <person name="Cheng J.-F."/>
            <person name="Goodwin L."/>
            <person name="Pitluck S."/>
            <person name="Peters L."/>
            <person name="Land M.L."/>
            <person name="Hauser L."/>
            <person name="Vogl K."/>
            <person name="Liu Z."/>
            <person name="Imhoff J."/>
            <person name="Thiel V."/>
            <person name="Frigaard N.-U."/>
            <person name="Bryant D."/>
            <person name="Woyke T.J."/>
        </authorList>
    </citation>
    <scope>NUCLEOTIDE SEQUENCE [LARGE SCALE GENOMIC DNA]</scope>
    <source>
        <strain evidence="3 4">5811</strain>
    </source>
</reference>
<dbReference type="Proteomes" id="UP000005459">
    <property type="component" value="Unassembled WGS sequence"/>
</dbReference>
<feature type="region of interest" description="Disordered" evidence="1">
    <location>
        <begin position="1"/>
        <end position="53"/>
    </location>
</feature>
<dbReference type="AlphaFoldDB" id="F9UG81"/>